<reference evidence="3 5" key="2">
    <citation type="journal article" date="2019" name="Nat. Med.">
        <title>A library of human gut bacterial isolates paired with longitudinal multiomics data enables mechanistic microbiome research.</title>
        <authorList>
            <person name="Poyet M."/>
            <person name="Groussin M."/>
            <person name="Gibbons S.M."/>
            <person name="Avila-Pacheco J."/>
            <person name="Jiang X."/>
            <person name="Kearney S.M."/>
            <person name="Perrotta A.R."/>
            <person name="Berdy B."/>
            <person name="Zhao S."/>
            <person name="Lieberman T.D."/>
            <person name="Swanson P.K."/>
            <person name="Smith M."/>
            <person name="Roesemann S."/>
            <person name="Alexander J.E."/>
            <person name="Rich S.A."/>
            <person name="Livny J."/>
            <person name="Vlamakis H."/>
            <person name="Clish C."/>
            <person name="Bullock K."/>
            <person name="Deik A."/>
            <person name="Scott J."/>
            <person name="Pierce K.A."/>
            <person name="Xavier R.J."/>
            <person name="Alm E.J."/>
        </authorList>
    </citation>
    <scope>NUCLEOTIDE SEQUENCE [LARGE SCALE GENOMIC DNA]</scope>
    <source>
        <strain evidence="3 5">BIOML-A1</strain>
    </source>
</reference>
<keyword evidence="1" id="KW-0732">Signal</keyword>
<dbReference type="EMBL" id="WWVQ01000033">
    <property type="protein sequence ID" value="MZL34121.1"/>
    <property type="molecule type" value="Genomic_DNA"/>
</dbReference>
<evidence type="ECO:0000313" key="5">
    <source>
        <dbReference type="Proteomes" id="UP000477285"/>
    </source>
</evidence>
<feature type="chain" id="PRO_5036008939" evidence="1">
    <location>
        <begin position="26"/>
        <end position="241"/>
    </location>
</feature>
<proteinExistence type="predicted"/>
<accession>A0A174SG34</accession>
<gene>
    <name evidence="2" type="ORF">ERS852523_03405</name>
    <name evidence="3" type="ORF">GT728_13145</name>
</gene>
<reference evidence="2 4" key="1">
    <citation type="submission" date="2015-09" db="EMBL/GenBank/DDBJ databases">
        <authorList>
            <consortium name="Pathogen Informatics"/>
        </authorList>
    </citation>
    <scope>NUCLEOTIDE SEQUENCE [LARGE SCALE GENOMIC DNA]</scope>
    <source>
        <strain evidence="2 4">2789STDY5834911</strain>
    </source>
</reference>
<dbReference type="AlphaFoldDB" id="A0A174SG34"/>
<evidence type="ECO:0000256" key="1">
    <source>
        <dbReference type="SAM" id="SignalP"/>
    </source>
</evidence>
<name>A0A174SG34_9FIRM</name>
<protein>
    <submittedName>
        <fullName evidence="2">Uncharacterized protein</fullName>
    </submittedName>
</protein>
<evidence type="ECO:0000313" key="2">
    <source>
        <dbReference type="EMBL" id="CUP95321.1"/>
    </source>
</evidence>
<evidence type="ECO:0000313" key="4">
    <source>
        <dbReference type="Proteomes" id="UP000095712"/>
    </source>
</evidence>
<feature type="signal peptide" evidence="1">
    <location>
        <begin position="1"/>
        <end position="25"/>
    </location>
</feature>
<organism evidence="2 4">
    <name type="scientific">Blautia wexlerae</name>
    <dbReference type="NCBI Taxonomy" id="418240"/>
    <lineage>
        <taxon>Bacteria</taxon>
        <taxon>Bacillati</taxon>
        <taxon>Bacillota</taxon>
        <taxon>Clostridia</taxon>
        <taxon>Lachnospirales</taxon>
        <taxon>Lachnospiraceae</taxon>
        <taxon>Blautia</taxon>
    </lineage>
</organism>
<dbReference type="Proteomes" id="UP000477285">
    <property type="component" value="Unassembled WGS sequence"/>
</dbReference>
<evidence type="ECO:0000313" key="3">
    <source>
        <dbReference type="EMBL" id="MZL34121.1"/>
    </source>
</evidence>
<dbReference type="Proteomes" id="UP000095712">
    <property type="component" value="Unassembled WGS sequence"/>
</dbReference>
<sequence length="241" mass="27245">MQKRLITVIMVCAMSVSTGTVSVLAMDEEPVYWELESDGAEVSPAETAAHHYDFVLDRTITNKTKEFAVVYDNSGAVINPEYENASLLIKADGKILFQKKCTTPTGLTVGNMDVKIPKQKAGTKIQIYLQSQNWKSNVKTIKVKNINTLLLSNRIDKIKKPQLTHTGYRDYIKAKKGQSLVVSNGKKIVKTIKFKEDNLAYDVTDILMEYQRKSELFLYIKQGKKYSKGYVYFPLAIDIAE</sequence>
<dbReference type="RefSeq" id="WP_055153066.1">
    <property type="nucleotide sequence ID" value="NZ_CZAW01000048.1"/>
</dbReference>
<dbReference type="EMBL" id="CZAW01000048">
    <property type="protein sequence ID" value="CUP95321.1"/>
    <property type="molecule type" value="Genomic_DNA"/>
</dbReference>